<comment type="caution">
    <text evidence="1">The sequence shown here is derived from an EMBL/GenBank/DDBJ whole genome shotgun (WGS) entry which is preliminary data.</text>
</comment>
<dbReference type="EMBL" id="CAJGYM010000009">
    <property type="protein sequence ID" value="CAD6189035.1"/>
    <property type="molecule type" value="Genomic_DNA"/>
</dbReference>
<organism evidence="1 2">
    <name type="scientific">Caenorhabditis auriculariae</name>
    <dbReference type="NCBI Taxonomy" id="2777116"/>
    <lineage>
        <taxon>Eukaryota</taxon>
        <taxon>Metazoa</taxon>
        <taxon>Ecdysozoa</taxon>
        <taxon>Nematoda</taxon>
        <taxon>Chromadorea</taxon>
        <taxon>Rhabditida</taxon>
        <taxon>Rhabditina</taxon>
        <taxon>Rhabditomorpha</taxon>
        <taxon>Rhabditoidea</taxon>
        <taxon>Rhabditidae</taxon>
        <taxon>Peloderinae</taxon>
        <taxon>Caenorhabditis</taxon>
    </lineage>
</organism>
<sequence>MGKFFSSDHIVFDYTPIRGPIGEHFCVKKVIETSPLPPAYGEIYSDRDGQTLIEMTICISPIDEYFVDGFCIFVDRDFGPIAMEEEVLDENDGQYYDKMKIVQRFRGQNLLVKISRGISLIPSQLYDLDKPRKQTEHHLMFHVKAIAAEHVWRPLPTLPFLPSYDVLLHAVQTLMRSQKTRQHLADEHSGVFARLNMYEEVTEPLKGAETTIVVSKSPRQVRFASVSRYQRPRQLTAVAR</sequence>
<keyword evidence="2" id="KW-1185">Reference proteome</keyword>
<reference evidence="1" key="1">
    <citation type="submission" date="2020-10" db="EMBL/GenBank/DDBJ databases">
        <authorList>
            <person name="Kikuchi T."/>
        </authorList>
    </citation>
    <scope>NUCLEOTIDE SEQUENCE</scope>
    <source>
        <strain evidence="1">NKZ352</strain>
    </source>
</reference>
<name>A0A8S1H0F5_9PELO</name>
<accession>A0A8S1H0F5</accession>
<proteinExistence type="predicted"/>
<evidence type="ECO:0000313" key="2">
    <source>
        <dbReference type="Proteomes" id="UP000835052"/>
    </source>
</evidence>
<gene>
    <name evidence="1" type="ORF">CAUJ_LOCUS4954</name>
</gene>
<dbReference type="AlphaFoldDB" id="A0A8S1H0F5"/>
<evidence type="ECO:0000313" key="1">
    <source>
        <dbReference type="EMBL" id="CAD6189035.1"/>
    </source>
</evidence>
<protein>
    <submittedName>
        <fullName evidence="1">Uncharacterized protein</fullName>
    </submittedName>
</protein>
<dbReference type="Proteomes" id="UP000835052">
    <property type="component" value="Unassembled WGS sequence"/>
</dbReference>